<dbReference type="PANTHER" id="PTHR31286">
    <property type="entry name" value="GLYCINE-RICH CELL WALL STRUCTURAL PROTEIN 1.8-LIKE"/>
    <property type="match status" value="1"/>
</dbReference>
<evidence type="ECO:0000259" key="2">
    <source>
        <dbReference type="Pfam" id="PF03372"/>
    </source>
</evidence>
<dbReference type="InterPro" id="IPR005135">
    <property type="entry name" value="Endo/exonuclease/phosphatase"/>
</dbReference>
<dbReference type="Gramene" id="evm.model.03.515">
    <property type="protein sequence ID" value="cds.evm.model.03.515"/>
    <property type="gene ID" value="evm.TU.03.515"/>
</dbReference>
<dbReference type="PANTHER" id="PTHR31286:SF167">
    <property type="entry name" value="OS09G0268800 PROTEIN"/>
    <property type="match status" value="1"/>
</dbReference>
<dbReference type="InterPro" id="IPR025836">
    <property type="entry name" value="Zn_knuckle_CX2CX4HX4C"/>
</dbReference>
<dbReference type="InterPro" id="IPR040256">
    <property type="entry name" value="At4g02000-like"/>
</dbReference>
<proteinExistence type="predicted"/>
<feature type="domain" description="Zinc knuckle CX2CX4HX4C" evidence="3">
    <location>
        <begin position="402"/>
        <end position="451"/>
    </location>
</feature>
<evidence type="ECO:0000259" key="3">
    <source>
        <dbReference type="Pfam" id="PF14392"/>
    </source>
</evidence>
<dbReference type="Pfam" id="PF14392">
    <property type="entry name" value="zf-CCHC_4"/>
    <property type="match status" value="1"/>
</dbReference>
<dbReference type="EnsemblPlants" id="evm.model.03.515">
    <property type="protein sequence ID" value="cds.evm.model.03.515"/>
    <property type="gene ID" value="evm.TU.03.515"/>
</dbReference>
<reference evidence="4" key="1">
    <citation type="submission" date="2018-11" db="EMBL/GenBank/DDBJ databases">
        <authorList>
            <person name="Grassa J C."/>
        </authorList>
    </citation>
    <scope>NUCLEOTIDE SEQUENCE [LARGE SCALE GENOMIC DNA]</scope>
</reference>
<dbReference type="EMBL" id="UZAU01000261">
    <property type="status" value="NOT_ANNOTATED_CDS"/>
    <property type="molecule type" value="Genomic_DNA"/>
</dbReference>
<evidence type="ECO:0008006" key="6">
    <source>
        <dbReference type="Google" id="ProtNLM"/>
    </source>
</evidence>
<sequence length="987" mass="111818">MFKGDLQVAKVLAPVALELGTKNGNLGRMGVFSFPAFSREILPEATCAGQTLAPDQLSPPVVGSHGQVSHVQLLFITSKHLCVVYKELSEGGAVHGRNPDPVRQQVLALKGFEAKGKEKLMALAPISNPRIKKGNGAPLFHGNMSPPNAYQKRESKDSLSKRSSFSGAELGKGSPNLVSPRFEMKPSLSRYLPSFVYLRFLFYELSAIPFYSLLSFFFYIAVFTDQPFTMDLSSRSHEQSLNFTDEEALVHEFDNISVRSDASPQSFCLVSRILSPKNIKAYWVAKAMKDAWIVRCPFSFSDYPSGMFLVRFCCEGDRRCVMEGQPWHFDRNLILFALPDEFDTAVPSQVNYVPLWVQVHLIPFGKRSTDLDKFLSVQLGDEVHTTSLYDTILPFIRIRVLVDVTKPLRCGMNIKFRSLLSVKWLKFMYEGIQNYCYYCGMLDHTFNRCEKLLKFCDASPIRPSLSYRDILRAPAKSAYKKSIFDLSNSIPFEESSSRNSVSNQSLQDAINQFLVPSMVNTSLSLDVLSDGNGSDHSTSGLSVTSSTAFFAGIPSLPCPLPTAPIMTTSVISSFDKGKTVMVSECPHFILSPPSMDLSGVKRSFTRQNVQIGNSIREMLKRARAVTDDEDARGLGSSRAFRNLSILVKQHQPKVLFLMETKLRVGSIARFKTQLSFDFAFEVPRKGLGGGLFLFWKDVININILLLYDVAPFSPWIIIGDFNDYLGLNDKSTSTRLSPSAMVHFQSFIYKYSLTPMPHIGNQFTYKHGHTFERLDWAVVSKSWLDLFHKASLTHLPYFGSDHRCLKVLFTDSSHTHKSFPGFRFENFWLSEPDFFHVVQTNWYSQNHNNNNNPLTSFLACQSHCVNKLQDWGKNKRQFKNTMQNLQIALENTYSSPELTQSDLQRAKAIQNDLDVALHKEEVFWKQRARASWLKAGDKNTKFFHHRASSKRRHNTISQITLADGTTTHDFNLICHHFREFYVSLFTS</sequence>
<keyword evidence="1" id="KW-1133">Transmembrane helix</keyword>
<dbReference type="Gene3D" id="3.60.10.10">
    <property type="entry name" value="Endonuclease/exonuclease/phosphatase"/>
    <property type="match status" value="1"/>
</dbReference>
<dbReference type="Proteomes" id="UP000596661">
    <property type="component" value="Chromosome 3"/>
</dbReference>
<keyword evidence="1" id="KW-0812">Transmembrane</keyword>
<organism evidence="4 5">
    <name type="scientific">Cannabis sativa</name>
    <name type="common">Hemp</name>
    <name type="synonym">Marijuana</name>
    <dbReference type="NCBI Taxonomy" id="3483"/>
    <lineage>
        <taxon>Eukaryota</taxon>
        <taxon>Viridiplantae</taxon>
        <taxon>Streptophyta</taxon>
        <taxon>Embryophyta</taxon>
        <taxon>Tracheophyta</taxon>
        <taxon>Spermatophyta</taxon>
        <taxon>Magnoliopsida</taxon>
        <taxon>eudicotyledons</taxon>
        <taxon>Gunneridae</taxon>
        <taxon>Pentapetalae</taxon>
        <taxon>rosids</taxon>
        <taxon>fabids</taxon>
        <taxon>Rosales</taxon>
        <taxon>Cannabaceae</taxon>
        <taxon>Cannabis</taxon>
    </lineage>
</organism>
<feature type="transmembrane region" description="Helical" evidence="1">
    <location>
        <begin position="200"/>
        <end position="222"/>
    </location>
</feature>
<keyword evidence="5" id="KW-1185">Reference proteome</keyword>
<evidence type="ECO:0000313" key="4">
    <source>
        <dbReference type="EnsemblPlants" id="cds.evm.model.03.515"/>
    </source>
</evidence>
<protein>
    <recommendedName>
        <fullName evidence="6">DUF4283 domain-containing protein</fullName>
    </recommendedName>
</protein>
<dbReference type="InterPro" id="IPR036691">
    <property type="entry name" value="Endo/exonu/phosph_ase_sf"/>
</dbReference>
<dbReference type="Pfam" id="PF03372">
    <property type="entry name" value="Exo_endo_phos"/>
    <property type="match status" value="1"/>
</dbReference>
<reference evidence="4" key="2">
    <citation type="submission" date="2021-03" db="UniProtKB">
        <authorList>
            <consortium name="EnsemblPlants"/>
        </authorList>
    </citation>
    <scope>IDENTIFICATION</scope>
</reference>
<feature type="domain" description="Endonuclease/exonuclease/phosphatase" evidence="2">
    <location>
        <begin position="633"/>
        <end position="802"/>
    </location>
</feature>
<accession>A0A803P9C3</accession>
<dbReference type="AlphaFoldDB" id="A0A803P9C3"/>
<dbReference type="GO" id="GO:0003824">
    <property type="term" value="F:catalytic activity"/>
    <property type="evidence" value="ECO:0007669"/>
    <property type="project" value="InterPro"/>
</dbReference>
<keyword evidence="1" id="KW-0472">Membrane</keyword>
<name>A0A803P9C3_CANSA</name>
<evidence type="ECO:0000256" key="1">
    <source>
        <dbReference type="SAM" id="Phobius"/>
    </source>
</evidence>
<evidence type="ECO:0000313" key="5">
    <source>
        <dbReference type="Proteomes" id="UP000596661"/>
    </source>
</evidence>
<dbReference type="SUPFAM" id="SSF56219">
    <property type="entry name" value="DNase I-like"/>
    <property type="match status" value="1"/>
</dbReference>